<comment type="caution">
    <text evidence="1">The sequence shown here is derived from an EMBL/GenBank/DDBJ whole genome shotgun (WGS) entry which is preliminary data.</text>
</comment>
<dbReference type="EMBL" id="AMQS01000032">
    <property type="protein sequence ID" value="EKF50780.1"/>
    <property type="molecule type" value="Genomic_DNA"/>
</dbReference>
<evidence type="ECO:0000313" key="2">
    <source>
        <dbReference type="Proteomes" id="UP000006787"/>
    </source>
</evidence>
<sequence length="61" mass="7349">MKKYTVQLMGQEHFLKKIGNRGSLYGREFHSCDFTKNCWEANCRYERLNPAFIFEEVVEKK</sequence>
<dbReference type="RefSeq" id="WP_003136402.1">
    <property type="nucleotide sequence ID" value="NZ_AMQS01000032.1"/>
</dbReference>
<protein>
    <submittedName>
        <fullName evidence="1">Uncharacterized protein</fullName>
    </submittedName>
</protein>
<evidence type="ECO:0000313" key="1">
    <source>
        <dbReference type="EMBL" id="EKF50780.1"/>
    </source>
</evidence>
<accession>K2PH73</accession>
<organism evidence="1 2">
    <name type="scientific">Lactococcus garvieae DCC43</name>
    <dbReference type="NCBI Taxonomy" id="1231377"/>
    <lineage>
        <taxon>Bacteria</taxon>
        <taxon>Bacillati</taxon>
        <taxon>Bacillota</taxon>
        <taxon>Bacilli</taxon>
        <taxon>Lactobacillales</taxon>
        <taxon>Streptococcaceae</taxon>
        <taxon>Lactococcus</taxon>
    </lineage>
</organism>
<dbReference type="PATRIC" id="fig|1231377.3.peg.1811"/>
<dbReference type="AlphaFoldDB" id="K2PH73"/>
<dbReference type="Proteomes" id="UP000006787">
    <property type="component" value="Unassembled WGS sequence"/>
</dbReference>
<gene>
    <name evidence="1" type="ORF">C426_1831</name>
</gene>
<name>K2PH73_9LACT</name>
<proteinExistence type="predicted"/>
<reference evidence="1 2" key="1">
    <citation type="journal article" date="2012" name="J. Bacteriol.">
        <title>Genome Sequence of the Bacteriocin-Producing Strain Lactococcus garvieae DCC43.</title>
        <authorList>
            <person name="Gabrielsen C."/>
            <person name="Brede D.A."/>
            <person name="Hernandez P.E."/>
            <person name="Nes I.F."/>
            <person name="Diep D.B."/>
        </authorList>
    </citation>
    <scope>NUCLEOTIDE SEQUENCE [LARGE SCALE GENOMIC DNA]</scope>
    <source>
        <strain evidence="1 2">DCC43</strain>
    </source>
</reference>